<name>A0A9D1JXG7_9BACT</name>
<comment type="caution">
    <text evidence="6">The sequence shown here is derived from an EMBL/GenBank/DDBJ whole genome shotgun (WGS) entry which is preliminary data.</text>
</comment>
<keyword evidence="1" id="KW-0004">4Fe-4S</keyword>
<reference evidence="6" key="2">
    <citation type="journal article" date="2021" name="PeerJ">
        <title>Extensive microbial diversity within the chicken gut microbiome revealed by metagenomics and culture.</title>
        <authorList>
            <person name="Gilroy R."/>
            <person name="Ravi A."/>
            <person name="Getino M."/>
            <person name="Pursley I."/>
            <person name="Horton D.L."/>
            <person name="Alikhan N.F."/>
            <person name="Baker D."/>
            <person name="Gharbi K."/>
            <person name="Hall N."/>
            <person name="Watson M."/>
            <person name="Adriaenssens E.M."/>
            <person name="Foster-Nyarko E."/>
            <person name="Jarju S."/>
            <person name="Secka A."/>
            <person name="Antonio M."/>
            <person name="Oren A."/>
            <person name="Chaudhuri R.R."/>
            <person name="La Ragione R."/>
            <person name="Hildebrand F."/>
            <person name="Pallen M.J."/>
        </authorList>
    </citation>
    <scope>NUCLEOTIDE SEQUENCE</scope>
    <source>
        <strain evidence="6">CHK152-2871</strain>
    </source>
</reference>
<organism evidence="6 7">
    <name type="scientific">Candidatus Galligastranaerophilus intestinavium</name>
    <dbReference type="NCBI Taxonomy" id="2840836"/>
    <lineage>
        <taxon>Bacteria</taxon>
        <taxon>Candidatus Galligastranaerophilus</taxon>
    </lineage>
</organism>
<dbReference type="PANTHER" id="PTHR36214">
    <property type="match status" value="1"/>
</dbReference>
<dbReference type="Gene3D" id="3.20.20.20">
    <property type="entry name" value="Dihydropteroate synthase-like"/>
    <property type="match status" value="2"/>
</dbReference>
<evidence type="ECO:0000256" key="2">
    <source>
        <dbReference type="ARBA" id="ARBA00022723"/>
    </source>
</evidence>
<dbReference type="InterPro" id="IPR011005">
    <property type="entry name" value="Dihydropteroate_synth-like_sf"/>
</dbReference>
<protein>
    <recommendedName>
        <fullName evidence="5">4Fe-4S domain-containing protein</fullName>
    </recommendedName>
</protein>
<keyword evidence="4" id="KW-0411">Iron-sulfur</keyword>
<dbReference type="Proteomes" id="UP000886865">
    <property type="component" value="Unassembled WGS sequence"/>
</dbReference>
<dbReference type="Pfam" id="PF04060">
    <property type="entry name" value="FeS"/>
    <property type="match status" value="1"/>
</dbReference>
<dbReference type="PANTHER" id="PTHR36214:SF3">
    <property type="entry name" value="ACETYL-COA DECARBONYLASE_SYNTHASE COMPLEX SUBUNIT GAMMA"/>
    <property type="match status" value="1"/>
</dbReference>
<feature type="domain" description="4Fe-4S" evidence="5">
    <location>
        <begin position="1"/>
        <end position="68"/>
    </location>
</feature>
<proteinExistence type="predicted"/>
<evidence type="ECO:0000256" key="3">
    <source>
        <dbReference type="ARBA" id="ARBA00023004"/>
    </source>
</evidence>
<dbReference type="InterPro" id="IPR007202">
    <property type="entry name" value="4Fe-4S_dom"/>
</dbReference>
<dbReference type="InterPro" id="IPR016041">
    <property type="entry name" value="Ac-CoA_synth_d_su_TIM-brl"/>
</dbReference>
<dbReference type="InterPro" id="IPR051069">
    <property type="entry name" value="ACDS_complex_subunit"/>
</dbReference>
<gene>
    <name evidence="6" type="ORF">IAA86_03230</name>
</gene>
<accession>A0A9D1JXG7</accession>
<dbReference type="EMBL" id="DVJQ01000028">
    <property type="protein sequence ID" value="HIS74016.1"/>
    <property type="molecule type" value="Genomic_DNA"/>
</dbReference>
<keyword evidence="3" id="KW-0408">Iron</keyword>
<dbReference type="Pfam" id="PF03599">
    <property type="entry name" value="CdhD"/>
    <property type="match status" value="2"/>
</dbReference>
<dbReference type="GO" id="GO:0046872">
    <property type="term" value="F:metal ion binding"/>
    <property type="evidence" value="ECO:0007669"/>
    <property type="project" value="UniProtKB-KW"/>
</dbReference>
<dbReference type="Gene3D" id="3.40.50.11600">
    <property type="match status" value="1"/>
</dbReference>
<dbReference type="AlphaFoldDB" id="A0A9D1JXG7"/>
<keyword evidence="2" id="KW-0479">Metal-binding</keyword>
<reference evidence="6" key="1">
    <citation type="submission" date="2020-10" db="EMBL/GenBank/DDBJ databases">
        <authorList>
            <person name="Gilroy R."/>
        </authorList>
    </citation>
    <scope>NUCLEOTIDE SEQUENCE</scope>
    <source>
        <strain evidence="6">CHK152-2871</strain>
    </source>
</reference>
<evidence type="ECO:0000313" key="7">
    <source>
        <dbReference type="Proteomes" id="UP000886865"/>
    </source>
</evidence>
<evidence type="ECO:0000256" key="1">
    <source>
        <dbReference type="ARBA" id="ARBA00022485"/>
    </source>
</evidence>
<evidence type="ECO:0000259" key="5">
    <source>
        <dbReference type="PROSITE" id="PS51656"/>
    </source>
</evidence>
<dbReference type="PROSITE" id="PS51656">
    <property type="entry name" value="4FE4S"/>
    <property type="match status" value="1"/>
</dbReference>
<dbReference type="GO" id="GO:0051539">
    <property type="term" value="F:4 iron, 4 sulfur cluster binding"/>
    <property type="evidence" value="ECO:0007669"/>
    <property type="project" value="UniProtKB-KW"/>
</dbReference>
<evidence type="ECO:0000313" key="6">
    <source>
        <dbReference type="EMBL" id="HIS74016.1"/>
    </source>
</evidence>
<sequence>MSLGAMDIFKFLPAGKKETNANCKKCGCATCMMFALKLSKSQVESSLCPYIPSELSDKLEHNKKVQQETVLLGNLKIGGETVLYRHEKTFVNPCALCVCLDSEDKEFESKLKRILDFEFESIGKKYRVDAIYLKNPTDESVQKIKSSGIEVLNDDFLSKLKEVEFKGLAQTVDELVKIRTKAIVDRDENYSKPVFVRLFGDDFCSLCSIASSLICKYSNMIIFEYFDEALFASLITLRVNIYTDPQKPLQVESKVYEFNNPDENALVFMTTNFALSYFAVANELSSLKCGSYLVITPSEGMSVLTAWSAQKITADIASRVVSASNILNKVKNKQLIIPGLLSDLKDELQEVLPEWKIVVGTTEAYKIPEFVRELQKSSS</sequence>
<evidence type="ECO:0000256" key="4">
    <source>
        <dbReference type="ARBA" id="ARBA00023014"/>
    </source>
</evidence>